<dbReference type="SUPFAM" id="SSF51735">
    <property type="entry name" value="NAD(P)-binding Rossmann-fold domains"/>
    <property type="match status" value="1"/>
</dbReference>
<sequence>MVHYILINNAGTSSAHPFENVKENMWKEDLGLKLFGAVNCSRESFKYMKDKPE</sequence>
<keyword evidence="2" id="KW-1185">Reference proteome</keyword>
<accession>A0A433HFR7</accession>
<dbReference type="InterPro" id="IPR002347">
    <property type="entry name" value="SDR_fam"/>
</dbReference>
<dbReference type="Gene3D" id="3.40.50.720">
    <property type="entry name" value="NAD(P)-binding Rossmann-like Domain"/>
    <property type="match status" value="1"/>
</dbReference>
<dbReference type="OrthoDB" id="9803333at2"/>
<name>A0A433HFR7_9BACI</name>
<comment type="caution">
    <text evidence="1">The sequence shown here is derived from an EMBL/GenBank/DDBJ whole genome shotgun (WGS) entry which is preliminary data.</text>
</comment>
<dbReference type="Proteomes" id="UP000267430">
    <property type="component" value="Unassembled WGS sequence"/>
</dbReference>
<dbReference type="Pfam" id="PF00106">
    <property type="entry name" value="adh_short"/>
    <property type="match status" value="1"/>
</dbReference>
<reference evidence="1 2" key="1">
    <citation type="submission" date="2018-12" db="EMBL/GenBank/DDBJ databases">
        <title>Bacillus chawlae sp. nov., Bacillus glennii sp. nov., and Bacillus saganii sp. nov. Isolated from the Vehicle Assembly Building at Kennedy Space Center where the Viking Spacecraft were Assembled.</title>
        <authorList>
            <person name="Seuylemezian A."/>
            <person name="Vaishampayan P."/>
        </authorList>
    </citation>
    <scope>NUCLEOTIDE SEQUENCE [LARGE SCALE GENOMIC DNA]</scope>
    <source>
        <strain evidence="1 2">L5</strain>
    </source>
</reference>
<dbReference type="InterPro" id="IPR036291">
    <property type="entry name" value="NAD(P)-bd_dom_sf"/>
</dbReference>
<proteinExistence type="predicted"/>
<dbReference type="EMBL" id="RYZZ01000030">
    <property type="protein sequence ID" value="RUQ27082.1"/>
    <property type="molecule type" value="Genomic_DNA"/>
</dbReference>
<gene>
    <name evidence="1" type="ORF">ELQ35_17145</name>
</gene>
<evidence type="ECO:0000313" key="1">
    <source>
        <dbReference type="EMBL" id="RUQ27082.1"/>
    </source>
</evidence>
<dbReference type="AlphaFoldDB" id="A0A433HFR7"/>
<protein>
    <submittedName>
        <fullName evidence="1">SDR family NAD(P)-dependent oxidoreductase</fullName>
    </submittedName>
</protein>
<organism evidence="1 2">
    <name type="scientific">Peribacillus cavernae</name>
    <dbReference type="NCBI Taxonomy" id="1674310"/>
    <lineage>
        <taxon>Bacteria</taxon>
        <taxon>Bacillati</taxon>
        <taxon>Bacillota</taxon>
        <taxon>Bacilli</taxon>
        <taxon>Bacillales</taxon>
        <taxon>Bacillaceae</taxon>
        <taxon>Peribacillus</taxon>
    </lineage>
</organism>
<evidence type="ECO:0000313" key="2">
    <source>
        <dbReference type="Proteomes" id="UP000267430"/>
    </source>
</evidence>